<evidence type="ECO:0000313" key="2">
    <source>
        <dbReference type="Proteomes" id="UP000583127"/>
    </source>
</evidence>
<proteinExistence type="predicted"/>
<sequence>MEVSLMARSARIDGSGAPIRARRHPEGDGALVDEAFLDVYDELSRDLMRDIPQSL</sequence>
<dbReference type="Proteomes" id="UP000583127">
    <property type="component" value="Unassembled WGS sequence"/>
</dbReference>
<accession>A0A7X9X446</accession>
<name>A0A7X9X446_9BURK</name>
<gene>
    <name evidence="1" type="ORF">HHL14_09410</name>
</gene>
<organism evidence="1 2">
    <name type="scientific">Paraburkholderia antibiotica</name>
    <dbReference type="NCBI Taxonomy" id="2728839"/>
    <lineage>
        <taxon>Bacteria</taxon>
        <taxon>Pseudomonadati</taxon>
        <taxon>Pseudomonadota</taxon>
        <taxon>Betaproteobacteria</taxon>
        <taxon>Burkholderiales</taxon>
        <taxon>Burkholderiaceae</taxon>
        <taxon>Paraburkholderia</taxon>
    </lineage>
</organism>
<reference evidence="1 2" key="1">
    <citation type="submission" date="2020-04" db="EMBL/GenBank/DDBJ databases">
        <title>Paraburkholderia sp. G-4-1-8 isolated from soil.</title>
        <authorList>
            <person name="Dahal R.H."/>
        </authorList>
    </citation>
    <scope>NUCLEOTIDE SEQUENCE [LARGE SCALE GENOMIC DNA]</scope>
    <source>
        <strain evidence="1 2">G-4-1-8</strain>
    </source>
</reference>
<comment type="caution">
    <text evidence="1">The sequence shown here is derived from an EMBL/GenBank/DDBJ whole genome shotgun (WGS) entry which is preliminary data.</text>
</comment>
<dbReference type="EMBL" id="JABBFZ010000004">
    <property type="protein sequence ID" value="NML31051.1"/>
    <property type="molecule type" value="Genomic_DNA"/>
</dbReference>
<keyword evidence="2" id="KW-1185">Reference proteome</keyword>
<protein>
    <submittedName>
        <fullName evidence="1">Uncharacterized protein</fullName>
    </submittedName>
</protein>
<dbReference type="AlphaFoldDB" id="A0A7X9X446"/>
<evidence type="ECO:0000313" key="1">
    <source>
        <dbReference type="EMBL" id="NML31051.1"/>
    </source>
</evidence>
<dbReference type="RefSeq" id="WP_169497333.1">
    <property type="nucleotide sequence ID" value="NZ_JABBFZ010000004.1"/>
</dbReference>